<reference evidence="3 4" key="1">
    <citation type="journal article" date="2009" name="Stand. Genomic Sci.">
        <title>Complete genome sequence of Sanguibacter keddieii type strain (ST-74).</title>
        <authorList>
            <person name="Ivanova N."/>
            <person name="Sikorski J."/>
            <person name="Sims D."/>
            <person name="Brettin T."/>
            <person name="Detter J.C."/>
            <person name="Han C."/>
            <person name="Lapidus A."/>
            <person name="Copeland A."/>
            <person name="Glavina Del Rio T."/>
            <person name="Nolan M."/>
            <person name="Chen F."/>
            <person name="Lucas S."/>
            <person name="Tice H."/>
            <person name="Cheng J.F."/>
            <person name="Bruce D."/>
            <person name="Goodwin L."/>
            <person name="Pitluck S."/>
            <person name="Pati A."/>
            <person name="Mavromatis K."/>
            <person name="Chen A."/>
            <person name="Palaniappan K."/>
            <person name="D'haeseleer P."/>
            <person name="Chain P."/>
            <person name="Bristow J."/>
            <person name="Eisen J.A."/>
            <person name="Markowitz V."/>
            <person name="Hugenholtz P."/>
            <person name="Goker M."/>
            <person name="Pukall R."/>
            <person name="Klenk H.P."/>
            <person name="Kyrpides N.C."/>
        </authorList>
    </citation>
    <scope>NUCLEOTIDE SEQUENCE [LARGE SCALE GENOMIC DNA]</scope>
    <source>
        <strain evidence="4">ATCC 51767 / DSM 10542 / NCFB 3025 / ST-74</strain>
    </source>
</reference>
<feature type="compositionally biased region" description="Low complexity" evidence="1">
    <location>
        <begin position="39"/>
        <end position="51"/>
    </location>
</feature>
<evidence type="ECO:0000256" key="1">
    <source>
        <dbReference type="SAM" id="MobiDB-lite"/>
    </source>
</evidence>
<gene>
    <name evidence="3" type="ordered locus">Sked_05460</name>
</gene>
<feature type="region of interest" description="Disordered" evidence="1">
    <location>
        <begin position="39"/>
        <end position="83"/>
    </location>
</feature>
<evidence type="ECO:0000313" key="3">
    <source>
        <dbReference type="EMBL" id="ACZ20506.1"/>
    </source>
</evidence>
<evidence type="ECO:0000256" key="2">
    <source>
        <dbReference type="SAM" id="SignalP"/>
    </source>
</evidence>
<proteinExistence type="predicted"/>
<feature type="compositionally biased region" description="Polar residues" evidence="1">
    <location>
        <begin position="60"/>
        <end position="69"/>
    </location>
</feature>
<dbReference type="InterPro" id="IPR013783">
    <property type="entry name" value="Ig-like_fold"/>
</dbReference>
<evidence type="ECO:0000313" key="4">
    <source>
        <dbReference type="Proteomes" id="UP000000322"/>
    </source>
</evidence>
<dbReference type="RefSeq" id="WP_012865575.1">
    <property type="nucleotide sequence ID" value="NC_013521.1"/>
</dbReference>
<evidence type="ECO:0008006" key="5">
    <source>
        <dbReference type="Google" id="ProtNLM"/>
    </source>
</evidence>
<protein>
    <recommendedName>
        <fullName evidence="5">Bacterial Ig-like domain-containing protein</fullName>
    </recommendedName>
</protein>
<keyword evidence="4" id="KW-1185">Reference proteome</keyword>
<feature type="signal peptide" evidence="2">
    <location>
        <begin position="1"/>
        <end position="22"/>
    </location>
</feature>
<accession>D1BAF5</accession>
<feature type="chain" id="PRO_5038606751" description="Bacterial Ig-like domain-containing protein" evidence="2">
    <location>
        <begin position="23"/>
        <end position="151"/>
    </location>
</feature>
<sequence>MSTTHRTTTRLVVAGLTGTALALVPVAATANGPTTTAAASAQSTTTNSAAADQKADRPVSITSPQTGSTVDRGRVSASGTGTPGQTVVLDLQSLGTPSDSGHLGLAQVGADGRWSFGWDTEQFPALPPGEYRLHARSADMASSASVTFTLR</sequence>
<dbReference type="AlphaFoldDB" id="D1BAF5"/>
<dbReference type="HOGENOM" id="CLU_1730109_0_0_11"/>
<dbReference type="KEGG" id="ske:Sked_05460"/>
<dbReference type="Gene3D" id="2.60.40.10">
    <property type="entry name" value="Immunoglobulins"/>
    <property type="match status" value="1"/>
</dbReference>
<dbReference type="Proteomes" id="UP000000322">
    <property type="component" value="Chromosome"/>
</dbReference>
<keyword evidence="2" id="KW-0732">Signal</keyword>
<dbReference type="GO" id="GO:0005975">
    <property type="term" value="P:carbohydrate metabolic process"/>
    <property type="evidence" value="ECO:0007669"/>
    <property type="project" value="UniProtKB-ARBA"/>
</dbReference>
<dbReference type="EMBL" id="CP001819">
    <property type="protein sequence ID" value="ACZ20506.1"/>
    <property type="molecule type" value="Genomic_DNA"/>
</dbReference>
<organism evidence="3 4">
    <name type="scientific">Sanguibacter keddieii (strain ATCC 51767 / DSM 10542 / NCFB 3025 / ST-74)</name>
    <dbReference type="NCBI Taxonomy" id="446469"/>
    <lineage>
        <taxon>Bacteria</taxon>
        <taxon>Bacillati</taxon>
        <taxon>Actinomycetota</taxon>
        <taxon>Actinomycetes</taxon>
        <taxon>Micrococcales</taxon>
        <taxon>Sanguibacteraceae</taxon>
        <taxon>Sanguibacter</taxon>
    </lineage>
</organism>
<name>D1BAF5_SANKS</name>